<evidence type="ECO:0000256" key="4">
    <source>
        <dbReference type="ARBA" id="ARBA00022989"/>
    </source>
</evidence>
<feature type="transmembrane region" description="Helical" evidence="7">
    <location>
        <begin position="758"/>
        <end position="787"/>
    </location>
</feature>
<dbReference type="RefSeq" id="WP_106613323.1">
    <property type="nucleotide sequence ID" value="NZ_PYAX01000001.1"/>
</dbReference>
<keyword evidence="11" id="KW-1185">Reference proteome</keyword>
<feature type="transmembrane region" description="Helical" evidence="7">
    <location>
        <begin position="406"/>
        <end position="428"/>
    </location>
</feature>
<dbReference type="PANTHER" id="PTHR30572">
    <property type="entry name" value="MEMBRANE COMPONENT OF TRANSPORTER-RELATED"/>
    <property type="match status" value="1"/>
</dbReference>
<dbReference type="EMBL" id="PYAX01000001">
    <property type="protein sequence ID" value="PSL57915.1"/>
    <property type="molecule type" value="Genomic_DNA"/>
</dbReference>
<evidence type="ECO:0000259" key="8">
    <source>
        <dbReference type="Pfam" id="PF02687"/>
    </source>
</evidence>
<keyword evidence="2" id="KW-1003">Cell membrane</keyword>
<sequence length="840" mass="86992">MLRTIIAGLKARTARLVLSSVAIALGVAFVTGTLVLGDAMTASLRDELAKEARNVDVSVTVSGESSSPDEVQGISPETLAKIRQTPGVAGADARGSHSVPLVAANGKAKPAWAVPLASNERLREFDLVDGRYPAEADEIAVDKRTAATAKLTIGQPVVLLGKEDERHEFTLVGTYQQGTNQLVLGGFDHVGLTPEGFASLEPERPPYQVVAVAAAGFTQQQVLDNVRQAIGDSGFRLQTGEQLTEEALARVERQSGEFTTLLLAFAIIALVVAAMVIYNTFTILVAQRTRELALMRCVGASRSQVFRGVLAEALVMGLAASVIGLLGGIGVSALLQQVIFSFGDSGGEGTVQLPVTAMTVLAAFAVGTLVTVLAAVLPARKATRVAPVAALRSQPDSGEEVARTGLLRVLTAVLFAVVGVGAIVLGLGMENDDAAMFTSGAGTMALLVSVVVLGPLLVGPVNRVLGAVPRALLGVPAKLASANAGRNPKRTAATTAALMIGVTIVSLVTVVANSAKETVNAEIDQRMPADYTVTSAVYDRPLPEELAEQLAAVPEVAKVAPTTVVYGDQGYFTGVPKDAVGDLFRPTVTSGSLADLRDGTMAVNAEFAKRQGASVGSTVTVDPGEGEPQDLKVVAVVEGQGLSDGIMTIETSMRFPQAAEGYESILVKLEDGVANGRAAVEKVTDPSPLAVLDSAAETKEQLNQQLNQVLTFIWALIGLAVVIALFGIANTLTLSVLERTRESALLRALGLTRGQLRLMLVVESVLMALMGAAIGLSLGIGFGWVLTRALSNDNFSVDLVVPFGQIGVMLAGAVVAAVLAAALPARRAARTSVVAGMAEA</sequence>
<feature type="transmembrane region" description="Helical" evidence="7">
    <location>
        <begin position="799"/>
        <end position="823"/>
    </location>
</feature>
<keyword evidence="3 7" id="KW-0812">Transmembrane</keyword>
<accession>A0A2P8IHG7</accession>
<feature type="domain" description="ABC3 transporter permease C-terminal" evidence="8">
    <location>
        <begin position="715"/>
        <end position="832"/>
    </location>
</feature>
<comment type="subcellular location">
    <subcellularLocation>
        <location evidence="1">Cell membrane</location>
        <topology evidence="1">Multi-pass membrane protein</topology>
    </subcellularLocation>
</comment>
<feature type="domain" description="MacB-like periplasmic core" evidence="9">
    <location>
        <begin position="491"/>
        <end position="677"/>
    </location>
</feature>
<name>A0A2P8IHG7_SACCR</name>
<evidence type="ECO:0000256" key="7">
    <source>
        <dbReference type="SAM" id="Phobius"/>
    </source>
</evidence>
<evidence type="ECO:0000256" key="5">
    <source>
        <dbReference type="ARBA" id="ARBA00023136"/>
    </source>
</evidence>
<organism evidence="10 11">
    <name type="scientific">Saccharothrix carnea</name>
    <dbReference type="NCBI Taxonomy" id="1280637"/>
    <lineage>
        <taxon>Bacteria</taxon>
        <taxon>Bacillati</taxon>
        <taxon>Actinomycetota</taxon>
        <taxon>Actinomycetes</taxon>
        <taxon>Pseudonocardiales</taxon>
        <taxon>Pseudonocardiaceae</taxon>
        <taxon>Saccharothrix</taxon>
    </lineage>
</organism>
<feature type="transmembrane region" description="Helical" evidence="7">
    <location>
        <begin position="355"/>
        <end position="377"/>
    </location>
</feature>
<dbReference type="Pfam" id="PF02687">
    <property type="entry name" value="FtsX"/>
    <property type="match status" value="2"/>
</dbReference>
<comment type="caution">
    <text evidence="10">The sequence shown here is derived from an EMBL/GenBank/DDBJ whole genome shotgun (WGS) entry which is preliminary data.</text>
</comment>
<dbReference type="GO" id="GO:0005886">
    <property type="term" value="C:plasma membrane"/>
    <property type="evidence" value="ECO:0007669"/>
    <property type="project" value="UniProtKB-SubCell"/>
</dbReference>
<protein>
    <submittedName>
        <fullName evidence="10">Putative ABC transport system permease protein</fullName>
    </submittedName>
</protein>
<dbReference type="InterPro" id="IPR003838">
    <property type="entry name" value="ABC3_permease_C"/>
</dbReference>
<feature type="domain" description="MacB-like periplasmic core" evidence="9">
    <location>
        <begin position="17"/>
        <end position="228"/>
    </location>
</feature>
<dbReference type="AlphaFoldDB" id="A0A2P8IHG7"/>
<dbReference type="Pfam" id="PF12704">
    <property type="entry name" value="MacB_PCD"/>
    <property type="match status" value="2"/>
</dbReference>
<evidence type="ECO:0000313" key="10">
    <source>
        <dbReference type="EMBL" id="PSL57915.1"/>
    </source>
</evidence>
<dbReference type="InterPro" id="IPR025857">
    <property type="entry name" value="MacB_PCD"/>
</dbReference>
<comment type="similarity">
    <text evidence="6">Belongs to the ABC-4 integral membrane protein family.</text>
</comment>
<dbReference type="OrthoDB" id="9780560at2"/>
<feature type="transmembrane region" description="Helical" evidence="7">
    <location>
        <begin position="712"/>
        <end position="737"/>
    </location>
</feature>
<evidence type="ECO:0000256" key="6">
    <source>
        <dbReference type="ARBA" id="ARBA00038076"/>
    </source>
</evidence>
<feature type="transmembrane region" description="Helical" evidence="7">
    <location>
        <begin position="492"/>
        <end position="512"/>
    </location>
</feature>
<keyword evidence="4 7" id="KW-1133">Transmembrane helix</keyword>
<feature type="transmembrane region" description="Helical" evidence="7">
    <location>
        <begin position="309"/>
        <end position="335"/>
    </location>
</feature>
<dbReference type="GO" id="GO:0022857">
    <property type="term" value="F:transmembrane transporter activity"/>
    <property type="evidence" value="ECO:0007669"/>
    <property type="project" value="TreeGrafter"/>
</dbReference>
<evidence type="ECO:0000256" key="1">
    <source>
        <dbReference type="ARBA" id="ARBA00004651"/>
    </source>
</evidence>
<reference evidence="10 11" key="1">
    <citation type="submission" date="2018-03" db="EMBL/GenBank/DDBJ databases">
        <title>Genomic Encyclopedia of Type Strains, Phase III (KMG-III): the genomes of soil and plant-associated and newly described type strains.</title>
        <authorList>
            <person name="Whitman W."/>
        </authorList>
    </citation>
    <scope>NUCLEOTIDE SEQUENCE [LARGE SCALE GENOMIC DNA]</scope>
    <source>
        <strain evidence="10 11">CGMCC 4.7097</strain>
    </source>
</reference>
<proteinExistence type="inferred from homology"/>
<evidence type="ECO:0000313" key="11">
    <source>
        <dbReference type="Proteomes" id="UP000241118"/>
    </source>
</evidence>
<dbReference type="PANTHER" id="PTHR30572:SF4">
    <property type="entry name" value="ABC TRANSPORTER PERMEASE YTRF"/>
    <property type="match status" value="1"/>
</dbReference>
<evidence type="ECO:0000259" key="9">
    <source>
        <dbReference type="Pfam" id="PF12704"/>
    </source>
</evidence>
<feature type="transmembrane region" description="Helical" evidence="7">
    <location>
        <begin position="434"/>
        <end position="458"/>
    </location>
</feature>
<feature type="transmembrane region" description="Helical" evidence="7">
    <location>
        <begin position="261"/>
        <end position="286"/>
    </location>
</feature>
<evidence type="ECO:0000256" key="3">
    <source>
        <dbReference type="ARBA" id="ARBA00022692"/>
    </source>
</evidence>
<dbReference type="InterPro" id="IPR050250">
    <property type="entry name" value="Macrolide_Exporter_MacB"/>
</dbReference>
<gene>
    <name evidence="10" type="ORF">B0I31_101129</name>
</gene>
<evidence type="ECO:0000256" key="2">
    <source>
        <dbReference type="ARBA" id="ARBA00022475"/>
    </source>
</evidence>
<keyword evidence="5 7" id="KW-0472">Membrane</keyword>
<feature type="domain" description="ABC3 transporter permease C-terminal" evidence="8">
    <location>
        <begin position="264"/>
        <end position="385"/>
    </location>
</feature>
<dbReference type="Proteomes" id="UP000241118">
    <property type="component" value="Unassembled WGS sequence"/>
</dbReference>